<dbReference type="Gene3D" id="3.40.1440.10">
    <property type="entry name" value="GIY-YIG endonuclease"/>
    <property type="match status" value="1"/>
</dbReference>
<reference evidence="3" key="1">
    <citation type="submission" date="2019-09" db="EMBL/GenBank/DDBJ databases">
        <authorList>
            <person name="Needham M D."/>
        </authorList>
    </citation>
    <scope>NUCLEOTIDE SEQUENCE</scope>
</reference>
<feature type="domain" description="GIY-YIG" evidence="2">
    <location>
        <begin position="6"/>
        <end position="95"/>
    </location>
</feature>
<feature type="region of interest" description="Disordered" evidence="1">
    <location>
        <begin position="160"/>
        <end position="188"/>
    </location>
</feature>
<dbReference type="EMBL" id="CABVLZ010000009">
    <property type="protein sequence ID" value="VVU95723.1"/>
    <property type="molecule type" value="Genomic_DNA"/>
</dbReference>
<dbReference type="PROSITE" id="PS50164">
    <property type="entry name" value="GIY_YIG"/>
    <property type="match status" value="1"/>
</dbReference>
<dbReference type="Pfam" id="PF01541">
    <property type="entry name" value="GIY-YIG"/>
    <property type="match status" value="1"/>
</dbReference>
<name>A0A5E8CJY7_9ZZZZ</name>
<dbReference type="AlphaFoldDB" id="A0A5E8CJY7"/>
<accession>A0A5E8CJY7</accession>
<dbReference type="SMART" id="SM00465">
    <property type="entry name" value="GIYc"/>
    <property type="match status" value="1"/>
</dbReference>
<evidence type="ECO:0000256" key="1">
    <source>
        <dbReference type="SAM" id="MobiDB-lite"/>
    </source>
</evidence>
<feature type="compositionally biased region" description="Basic and acidic residues" evidence="1">
    <location>
        <begin position="160"/>
        <end position="187"/>
    </location>
</feature>
<gene>
    <name evidence="3" type="ORF">CPAV1605_1478</name>
</gene>
<sequence>MNKETKTGYIYSLTCNNPNLIYYGSTTKSLNERLSQHKCDFKINKCVSSKILFEWGDVKINMIEEIEFQDKKELLDRESYYIRNLECVNKKIPNRTQKEWYIDNKKRMVLQNKEYYEKNKEKIKEYYYDNKDKLKENRKEYRLKNKNHTQIYNKKYQEKNKEKLKQKKKEYNEKNKDKRKKYNDENKIKRKNKIICPCGGKYSESRFTEHKKTQKHKVYEFLKEIENSNIKL</sequence>
<dbReference type="InterPro" id="IPR035901">
    <property type="entry name" value="GIY-YIG_endonuc_sf"/>
</dbReference>
<protein>
    <submittedName>
        <fullName evidence="3">GIY-YIG catalytic domain</fullName>
    </submittedName>
</protein>
<proteinExistence type="predicted"/>
<organism evidence="3">
    <name type="scientific">seawater metagenome</name>
    <dbReference type="NCBI Taxonomy" id="1561972"/>
    <lineage>
        <taxon>unclassified sequences</taxon>
        <taxon>metagenomes</taxon>
        <taxon>ecological metagenomes</taxon>
    </lineage>
</organism>
<dbReference type="SUPFAM" id="SSF82771">
    <property type="entry name" value="GIY-YIG endonuclease"/>
    <property type="match status" value="1"/>
</dbReference>
<evidence type="ECO:0000313" key="3">
    <source>
        <dbReference type="EMBL" id="VVU95723.1"/>
    </source>
</evidence>
<dbReference type="InterPro" id="IPR000305">
    <property type="entry name" value="GIY-YIG_endonuc"/>
</dbReference>
<evidence type="ECO:0000259" key="2">
    <source>
        <dbReference type="PROSITE" id="PS50164"/>
    </source>
</evidence>